<proteinExistence type="predicted"/>
<gene>
    <name evidence="3" type="ORF">HB836_04870</name>
    <name evidence="5" type="ORF">HB904_13695</name>
    <name evidence="6" type="ORF">HCB27_01090</name>
    <name evidence="4" type="ORF">HCI99_03685</name>
</gene>
<dbReference type="EMBL" id="JAARSH010000009">
    <property type="protein sequence ID" value="MBC1617253.1"/>
    <property type="molecule type" value="Genomic_DNA"/>
</dbReference>
<dbReference type="EMBL" id="JAARPT010000002">
    <property type="protein sequence ID" value="MBC1400922.1"/>
    <property type="molecule type" value="Genomic_DNA"/>
</dbReference>
<dbReference type="Gene3D" id="1.10.3920.10">
    <property type="entry name" value="PA2201 C-terminal domain-like"/>
    <property type="match status" value="1"/>
</dbReference>
<sequence length="236" mass="28086">MRDKIEQKAYFEAYLENENRKIEKYKMMANKVREERGEDDEGLRRAYIIIQTSYFNKLNCLYSMGAEIEEIKKLYPSLVEIMTKVWNKESGYVRLLWMISIGIMLDIEIKYVKELENLVKGDALEDYLVDYLLSCWDKEWSSSSETFVFPEPYGELYRVINEPDKDSALDKLSQYLNDLWYAGHDDISWYDSHKGKNDTYNGYWCYESGALVKILKLDDSSLQNSPYYPYDMVNYK</sequence>
<dbReference type="Proteomes" id="UP000541735">
    <property type="component" value="Unassembled WGS sequence"/>
</dbReference>
<comment type="caution">
    <text evidence="6">The sequence shown here is derived from an EMBL/GenBank/DDBJ whole genome shotgun (WGS) entry which is preliminary data.</text>
</comment>
<dbReference type="InterPro" id="IPR028983">
    <property type="entry name" value="PA2201-like_C"/>
</dbReference>
<evidence type="ECO:0000313" key="8">
    <source>
        <dbReference type="Proteomes" id="UP000541735"/>
    </source>
</evidence>
<evidence type="ECO:0000259" key="1">
    <source>
        <dbReference type="Pfam" id="PF08928"/>
    </source>
</evidence>
<dbReference type="Pfam" id="PF08928">
    <property type="entry name" value="PoNi_N"/>
    <property type="match status" value="1"/>
</dbReference>
<evidence type="ECO:0000259" key="2">
    <source>
        <dbReference type="Pfam" id="PF08929"/>
    </source>
</evidence>
<protein>
    <submittedName>
        <fullName evidence="6">DUF1911 domain-containing protein</fullName>
    </submittedName>
</protein>
<dbReference type="Proteomes" id="UP000574104">
    <property type="component" value="Unassembled WGS sequence"/>
</dbReference>
<evidence type="ECO:0000313" key="9">
    <source>
        <dbReference type="Proteomes" id="UP000544413"/>
    </source>
</evidence>
<feature type="domain" description="PoNi N-terminal" evidence="1">
    <location>
        <begin position="2"/>
        <end position="115"/>
    </location>
</feature>
<reference evidence="7 8" key="1">
    <citation type="submission" date="2020-03" db="EMBL/GenBank/DDBJ databases">
        <title>Soil Listeria distribution.</title>
        <authorList>
            <person name="Liao J."/>
            <person name="Wiedmann M."/>
        </authorList>
    </citation>
    <scope>NUCLEOTIDE SEQUENCE [LARGE SCALE GENOMIC DNA]</scope>
    <source>
        <strain evidence="6 8">FSL L7-0259</strain>
        <strain evidence="5 10">FSL L7-1299</strain>
        <strain evidence="4 7">FSL L7-1547</strain>
        <strain evidence="3 9">FSL L7-1658</strain>
    </source>
</reference>
<dbReference type="InterPro" id="IPR015025">
    <property type="entry name" value="PoNi_C"/>
</dbReference>
<dbReference type="Proteomes" id="UP000544413">
    <property type="component" value="Unassembled WGS sequence"/>
</dbReference>
<evidence type="ECO:0000313" key="3">
    <source>
        <dbReference type="EMBL" id="MBC1400922.1"/>
    </source>
</evidence>
<dbReference type="EMBL" id="JAARYD010000001">
    <property type="protein sequence ID" value="MBC2175194.1"/>
    <property type="molecule type" value="Genomic_DNA"/>
</dbReference>
<evidence type="ECO:0000313" key="4">
    <source>
        <dbReference type="EMBL" id="MBC1490918.1"/>
    </source>
</evidence>
<organism evidence="6 8">
    <name type="scientific">Listeria booriae</name>
    <dbReference type="NCBI Taxonomy" id="1552123"/>
    <lineage>
        <taxon>Bacteria</taxon>
        <taxon>Bacillati</taxon>
        <taxon>Bacillota</taxon>
        <taxon>Bacilli</taxon>
        <taxon>Bacillales</taxon>
        <taxon>Listeriaceae</taxon>
        <taxon>Listeria</taxon>
    </lineage>
</organism>
<dbReference type="InterPro" id="IPR015024">
    <property type="entry name" value="PoNi_N"/>
</dbReference>
<dbReference type="SUPFAM" id="SSF140731">
    <property type="entry name" value="PA2201 C-terminal domain-like"/>
    <property type="match status" value="1"/>
</dbReference>
<evidence type="ECO:0000313" key="7">
    <source>
        <dbReference type="Proteomes" id="UP000533953"/>
    </source>
</evidence>
<dbReference type="RefSeq" id="WP_185400445.1">
    <property type="nucleotide sequence ID" value="NZ_JAARPT010000002.1"/>
</dbReference>
<dbReference type="Pfam" id="PF08929">
    <property type="entry name" value="PoNi_C"/>
    <property type="match status" value="1"/>
</dbReference>
<dbReference type="AlphaFoldDB" id="A0A7X1D737"/>
<dbReference type="Proteomes" id="UP000533953">
    <property type="component" value="Unassembled WGS sequence"/>
</dbReference>
<evidence type="ECO:0000313" key="6">
    <source>
        <dbReference type="EMBL" id="MBC2175194.1"/>
    </source>
</evidence>
<name>A0A7X1D737_9LIST</name>
<accession>A0A7X1D737</accession>
<feature type="domain" description="PoNi C-terminal" evidence="2">
    <location>
        <begin position="125"/>
        <end position="232"/>
    </location>
</feature>
<evidence type="ECO:0000313" key="5">
    <source>
        <dbReference type="EMBL" id="MBC1617253.1"/>
    </source>
</evidence>
<dbReference type="EMBL" id="JAASTX010000003">
    <property type="protein sequence ID" value="MBC1490918.1"/>
    <property type="molecule type" value="Genomic_DNA"/>
</dbReference>
<evidence type="ECO:0000313" key="10">
    <source>
        <dbReference type="Proteomes" id="UP000574104"/>
    </source>
</evidence>